<comment type="subcellular location">
    <subcellularLocation>
        <location evidence="1">Cell membrane</location>
        <topology evidence="1">Multi-pass membrane protein</topology>
    </subcellularLocation>
</comment>
<dbReference type="RefSeq" id="WP_020064271.1">
    <property type="nucleotide sequence ID" value="NZ_CP015910.2"/>
</dbReference>
<feature type="transmembrane region" description="Helical" evidence="9">
    <location>
        <begin position="248"/>
        <end position="266"/>
    </location>
</feature>
<dbReference type="OrthoDB" id="9762778at2"/>
<dbReference type="InterPro" id="IPR003439">
    <property type="entry name" value="ABC_transporter-like_ATP-bd"/>
</dbReference>
<accession>A0A3B6W7M6</accession>
<keyword evidence="4 9" id="KW-0812">Transmembrane</keyword>
<evidence type="ECO:0000256" key="3">
    <source>
        <dbReference type="ARBA" id="ARBA00022475"/>
    </source>
</evidence>
<dbReference type="PROSITE" id="PS00211">
    <property type="entry name" value="ABC_TRANSPORTER_1"/>
    <property type="match status" value="1"/>
</dbReference>
<keyword evidence="3" id="KW-1003">Cell membrane</keyword>
<dbReference type="CDD" id="cd18781">
    <property type="entry name" value="ABC_6TM_AarD_CydDC_like"/>
    <property type="match status" value="1"/>
</dbReference>
<dbReference type="Gene3D" id="3.40.50.300">
    <property type="entry name" value="P-loop containing nucleotide triphosphate hydrolases"/>
    <property type="match status" value="1"/>
</dbReference>
<protein>
    <submittedName>
        <fullName evidence="12">Cysteine ABC transporter ATP-binding protein</fullName>
    </submittedName>
</protein>
<sequence length="582" mass="65843">MINKRLISLMGNAKKYIAWHVIIQLVNLVLNITAVIFMADIIQKASQGNIVKEDILKVSIAIFVIVILRFRFNILMADMSYHASGRVKQTLREKMYSKLLTLGSRYKEKFSTSEIVQISMEGVDQLETYFGRYLPQFFYSMIAPIVLFCVLSTISVKSAVILLICVPLIPISIIAIVQIAKRILKKYWGSYSDLGEIFLEDVQGLTTLKIYKADEKKNEEMNIEAEKFRVATMNLLFMQLNSTTIMDIIAYGGAALGVIISVLEYMKGNINLAGTFTIIMLSAEFFIPLRLLGSFFHIAMNGISASDKMFEILDMEEDDKRVNNINRENEEITFKDVSFAYNKEKTILKNINMTIKEKSFVSIVGVSGSGKSTIAGHISLKNENYKGSIKIGDIELDTIDKDDLYKKIVVVDHNSYLFEGTVYDNLKMAGNTITENKMNEALKKVELYDFLQTENGLNTVIMEKAANLSGGQRQRLALARAILFNADIYIFDEATSNVDVESEESIMQVIRDIAKEKTVILISHRLYNCIPSDHIYFLKDGIIMEEGTHDKLMNLNGEYAKIYNEQSNLESITKCESLSIAI</sequence>
<dbReference type="KEGG" id="bhd:BHYOB78_04475"/>
<evidence type="ECO:0000256" key="7">
    <source>
        <dbReference type="ARBA" id="ARBA00022989"/>
    </source>
</evidence>
<feature type="transmembrane region" description="Helical" evidence="9">
    <location>
        <begin position="55"/>
        <end position="72"/>
    </location>
</feature>
<dbReference type="PANTHER" id="PTHR43394:SF1">
    <property type="entry name" value="ATP-BINDING CASSETTE SUB-FAMILY B MEMBER 10, MITOCHONDRIAL"/>
    <property type="match status" value="1"/>
</dbReference>
<evidence type="ECO:0000256" key="6">
    <source>
        <dbReference type="ARBA" id="ARBA00022840"/>
    </source>
</evidence>
<keyword evidence="7 9" id="KW-1133">Transmembrane helix</keyword>
<evidence type="ECO:0000259" key="11">
    <source>
        <dbReference type="PROSITE" id="PS50929"/>
    </source>
</evidence>
<feature type="transmembrane region" description="Helical" evidence="9">
    <location>
        <begin position="137"/>
        <end position="154"/>
    </location>
</feature>
<dbReference type="InterPro" id="IPR017871">
    <property type="entry name" value="ABC_transporter-like_CS"/>
</dbReference>
<evidence type="ECO:0000259" key="10">
    <source>
        <dbReference type="PROSITE" id="PS50893"/>
    </source>
</evidence>
<dbReference type="PANTHER" id="PTHR43394">
    <property type="entry name" value="ATP-DEPENDENT PERMEASE MDL1, MITOCHONDRIAL"/>
    <property type="match status" value="1"/>
</dbReference>
<dbReference type="PROSITE" id="PS50929">
    <property type="entry name" value="ABC_TM1F"/>
    <property type="match status" value="1"/>
</dbReference>
<dbReference type="AlphaFoldDB" id="A0A3B6W7M6"/>
<dbReference type="InterPro" id="IPR039421">
    <property type="entry name" value="Type_1_exporter"/>
</dbReference>
<dbReference type="GO" id="GO:0005524">
    <property type="term" value="F:ATP binding"/>
    <property type="evidence" value="ECO:0007669"/>
    <property type="project" value="UniProtKB-KW"/>
</dbReference>
<evidence type="ECO:0000256" key="4">
    <source>
        <dbReference type="ARBA" id="ARBA00022692"/>
    </source>
</evidence>
<dbReference type="FunFam" id="3.40.50.300:FF:000854">
    <property type="entry name" value="Multidrug ABC transporter ATP-binding protein"/>
    <property type="match status" value="1"/>
</dbReference>
<reference evidence="13" key="2">
    <citation type="journal article" date="2017" name="Genome Announc.">
        <title>Correction for Mirajkar et al., Complete Genome Sequence of Brachyspira hyodysenteriae Type Strain B78 (ATCC 27164).</title>
        <authorList>
            <person name="Mirajkar N.S."/>
            <person name="Johnson T.J."/>
            <person name="Gebhart C.J."/>
        </authorList>
    </citation>
    <scope>NUCLEOTIDE SEQUENCE [LARGE SCALE GENOMIC DNA]</scope>
    <source>
        <strain evidence="13">B78</strain>
    </source>
</reference>
<dbReference type="PROSITE" id="PS50893">
    <property type="entry name" value="ABC_TRANSPORTER_2"/>
    <property type="match status" value="1"/>
</dbReference>
<keyword evidence="6 12" id="KW-0067">ATP-binding</keyword>
<evidence type="ECO:0000313" key="13">
    <source>
        <dbReference type="Proteomes" id="UP000092328"/>
    </source>
</evidence>
<reference evidence="13" key="1">
    <citation type="journal article" date="2016" name="Genome Announc.">
        <title>Complete Genome Sequence of Brachyspira hyodysenteriae Type Strain B78 (ATCC 27164).</title>
        <authorList>
            <person name="Mirajkar N.S."/>
            <person name="Johnson T.J."/>
            <person name="Gebhart C.J."/>
        </authorList>
    </citation>
    <scope>NUCLEOTIDE SEQUENCE [LARGE SCALE GENOMIC DNA]</scope>
    <source>
        <strain evidence="13">B78</strain>
    </source>
</reference>
<gene>
    <name evidence="12" type="ORF">BHYOB78_04475</name>
</gene>
<dbReference type="Gene3D" id="1.20.1560.10">
    <property type="entry name" value="ABC transporter type 1, transmembrane domain"/>
    <property type="match status" value="1"/>
</dbReference>
<organism evidence="12 13">
    <name type="scientific">Brachyspira hyodysenteriae ATCC 27164</name>
    <dbReference type="NCBI Taxonomy" id="1266923"/>
    <lineage>
        <taxon>Bacteria</taxon>
        <taxon>Pseudomonadati</taxon>
        <taxon>Spirochaetota</taxon>
        <taxon>Spirochaetia</taxon>
        <taxon>Brachyspirales</taxon>
        <taxon>Brachyspiraceae</taxon>
        <taxon>Brachyspira</taxon>
    </lineage>
</organism>
<evidence type="ECO:0000313" key="12">
    <source>
        <dbReference type="EMBL" id="ANN63141.1"/>
    </source>
</evidence>
<dbReference type="InterPro" id="IPR003593">
    <property type="entry name" value="AAA+_ATPase"/>
</dbReference>
<evidence type="ECO:0000256" key="5">
    <source>
        <dbReference type="ARBA" id="ARBA00022741"/>
    </source>
</evidence>
<dbReference type="GO" id="GO:0016887">
    <property type="term" value="F:ATP hydrolysis activity"/>
    <property type="evidence" value="ECO:0007669"/>
    <property type="project" value="InterPro"/>
</dbReference>
<evidence type="ECO:0000256" key="2">
    <source>
        <dbReference type="ARBA" id="ARBA00022448"/>
    </source>
</evidence>
<dbReference type="GO" id="GO:0005886">
    <property type="term" value="C:plasma membrane"/>
    <property type="evidence" value="ECO:0007669"/>
    <property type="project" value="UniProtKB-SubCell"/>
</dbReference>
<dbReference type="Proteomes" id="UP000092328">
    <property type="component" value="Chromosome"/>
</dbReference>
<keyword evidence="2" id="KW-0813">Transport</keyword>
<feature type="domain" description="ABC transporter" evidence="10">
    <location>
        <begin position="332"/>
        <end position="565"/>
    </location>
</feature>
<keyword evidence="5" id="KW-0547">Nucleotide-binding</keyword>
<keyword evidence="13" id="KW-1185">Reference proteome</keyword>
<dbReference type="Pfam" id="PF00664">
    <property type="entry name" value="ABC_membrane"/>
    <property type="match status" value="1"/>
</dbReference>
<dbReference type="SUPFAM" id="SSF90123">
    <property type="entry name" value="ABC transporter transmembrane region"/>
    <property type="match status" value="1"/>
</dbReference>
<evidence type="ECO:0000256" key="1">
    <source>
        <dbReference type="ARBA" id="ARBA00004651"/>
    </source>
</evidence>
<dbReference type="GO" id="GO:0015421">
    <property type="term" value="F:ABC-type oligopeptide transporter activity"/>
    <property type="evidence" value="ECO:0007669"/>
    <property type="project" value="TreeGrafter"/>
</dbReference>
<name>A0A3B6W7M6_BRAHO</name>
<dbReference type="EMBL" id="CP015910">
    <property type="protein sequence ID" value="ANN63141.1"/>
    <property type="molecule type" value="Genomic_DNA"/>
</dbReference>
<dbReference type="InterPro" id="IPR027417">
    <property type="entry name" value="P-loop_NTPase"/>
</dbReference>
<dbReference type="SMART" id="SM00382">
    <property type="entry name" value="AAA"/>
    <property type="match status" value="1"/>
</dbReference>
<evidence type="ECO:0000256" key="8">
    <source>
        <dbReference type="ARBA" id="ARBA00023136"/>
    </source>
</evidence>
<evidence type="ECO:0000256" key="9">
    <source>
        <dbReference type="SAM" id="Phobius"/>
    </source>
</evidence>
<keyword evidence="8 9" id="KW-0472">Membrane</keyword>
<feature type="transmembrane region" description="Helical" evidence="9">
    <location>
        <begin position="272"/>
        <end position="292"/>
    </location>
</feature>
<feature type="transmembrane region" description="Helical" evidence="9">
    <location>
        <begin position="160"/>
        <end position="180"/>
    </location>
</feature>
<feature type="transmembrane region" description="Helical" evidence="9">
    <location>
        <begin position="21"/>
        <end position="43"/>
    </location>
</feature>
<dbReference type="InterPro" id="IPR036640">
    <property type="entry name" value="ABC1_TM_sf"/>
</dbReference>
<dbReference type="Pfam" id="PF00005">
    <property type="entry name" value="ABC_tran"/>
    <property type="match status" value="1"/>
</dbReference>
<proteinExistence type="predicted"/>
<dbReference type="InterPro" id="IPR011527">
    <property type="entry name" value="ABC1_TM_dom"/>
</dbReference>
<feature type="domain" description="ABC transmembrane type-1" evidence="11">
    <location>
        <begin position="21"/>
        <end position="301"/>
    </location>
</feature>
<dbReference type="SUPFAM" id="SSF52540">
    <property type="entry name" value="P-loop containing nucleoside triphosphate hydrolases"/>
    <property type="match status" value="1"/>
</dbReference>